<dbReference type="FunFam" id="3.30.70.270:FF:000001">
    <property type="entry name" value="Diguanylate cyclase domain protein"/>
    <property type="match status" value="1"/>
</dbReference>
<name>A0A3Q9BNG4_9BURK</name>
<dbReference type="CDD" id="cd01949">
    <property type="entry name" value="GGDEF"/>
    <property type="match status" value="1"/>
</dbReference>
<dbReference type="SUPFAM" id="SSF52172">
    <property type="entry name" value="CheY-like"/>
    <property type="match status" value="1"/>
</dbReference>
<dbReference type="SMART" id="SM00448">
    <property type="entry name" value="REC"/>
    <property type="match status" value="1"/>
</dbReference>
<accession>A0A3Q9BNG4</accession>
<evidence type="ECO:0000259" key="4">
    <source>
        <dbReference type="PROSITE" id="PS50110"/>
    </source>
</evidence>
<dbReference type="OrthoDB" id="9813903at2"/>
<dbReference type="KEGG" id="upv:EJN92_02400"/>
<dbReference type="Gene3D" id="3.30.70.270">
    <property type="match status" value="1"/>
</dbReference>
<comment type="catalytic activity">
    <reaction evidence="2">
        <text>2 GTP = 3',3'-c-di-GMP + 2 diphosphate</text>
        <dbReference type="Rhea" id="RHEA:24898"/>
        <dbReference type="ChEBI" id="CHEBI:33019"/>
        <dbReference type="ChEBI" id="CHEBI:37565"/>
        <dbReference type="ChEBI" id="CHEBI:58805"/>
        <dbReference type="EC" id="2.7.7.65"/>
    </reaction>
</comment>
<feature type="modified residue" description="4-aspartylphosphate" evidence="3">
    <location>
        <position position="73"/>
    </location>
</feature>
<dbReference type="AlphaFoldDB" id="A0A3Q9BNG4"/>
<organism evidence="6 7">
    <name type="scientific">Undibacterium parvum</name>
    <dbReference type="NCBI Taxonomy" id="401471"/>
    <lineage>
        <taxon>Bacteria</taxon>
        <taxon>Pseudomonadati</taxon>
        <taxon>Pseudomonadota</taxon>
        <taxon>Betaproteobacteria</taxon>
        <taxon>Burkholderiales</taxon>
        <taxon>Oxalobacteraceae</taxon>
        <taxon>Undibacterium</taxon>
    </lineage>
</organism>
<dbReference type="SMART" id="SM00267">
    <property type="entry name" value="GGDEF"/>
    <property type="match status" value="1"/>
</dbReference>
<keyword evidence="3" id="KW-0597">Phosphoprotein</keyword>
<evidence type="ECO:0000256" key="3">
    <source>
        <dbReference type="PROSITE-ProRule" id="PRU00169"/>
    </source>
</evidence>
<evidence type="ECO:0000256" key="1">
    <source>
        <dbReference type="ARBA" id="ARBA00012528"/>
    </source>
</evidence>
<dbReference type="InterPro" id="IPR050469">
    <property type="entry name" value="Diguanylate_Cyclase"/>
</dbReference>
<dbReference type="Gene3D" id="3.40.50.2300">
    <property type="match status" value="1"/>
</dbReference>
<dbReference type="PANTHER" id="PTHR45138:SF9">
    <property type="entry name" value="DIGUANYLATE CYCLASE DGCM-RELATED"/>
    <property type="match status" value="1"/>
</dbReference>
<dbReference type="Pfam" id="PF00990">
    <property type="entry name" value="GGDEF"/>
    <property type="match status" value="1"/>
</dbReference>
<gene>
    <name evidence="6" type="ORF">EJN92_02400</name>
</gene>
<keyword evidence="7" id="KW-1185">Reference proteome</keyword>
<dbReference type="Proteomes" id="UP000275663">
    <property type="component" value="Chromosome"/>
</dbReference>
<dbReference type="InterPro" id="IPR043128">
    <property type="entry name" value="Rev_trsase/Diguanyl_cyclase"/>
</dbReference>
<dbReference type="GO" id="GO:0005886">
    <property type="term" value="C:plasma membrane"/>
    <property type="evidence" value="ECO:0007669"/>
    <property type="project" value="TreeGrafter"/>
</dbReference>
<dbReference type="EMBL" id="CP034464">
    <property type="protein sequence ID" value="AZP10964.1"/>
    <property type="molecule type" value="Genomic_DNA"/>
</dbReference>
<reference evidence="6 7" key="1">
    <citation type="journal article" date="2011" name="Int. J. Syst. Evol. Microbiol.">
        <title>Description of Undibacterium oligocarboniphilum sp. nov., isolated from purified water, and Undibacterium pigrum strain CCUG 49012 as the type strain of Undibacterium parvum sp. nov., and emended descriptions of the genus Undibacterium and the species Undibacterium pigrum.</title>
        <authorList>
            <person name="Eder W."/>
            <person name="Wanner G."/>
            <person name="Ludwig W."/>
            <person name="Busse H.J."/>
            <person name="Ziemke-Kageler F."/>
            <person name="Lang E."/>
        </authorList>
    </citation>
    <scope>NUCLEOTIDE SEQUENCE [LARGE SCALE GENOMIC DNA]</scope>
    <source>
        <strain evidence="6 7">DSM 23061</strain>
    </source>
</reference>
<evidence type="ECO:0000259" key="5">
    <source>
        <dbReference type="PROSITE" id="PS50887"/>
    </source>
</evidence>
<feature type="domain" description="Response regulatory" evidence="4">
    <location>
        <begin position="21"/>
        <end position="139"/>
    </location>
</feature>
<dbReference type="PROSITE" id="PS50110">
    <property type="entry name" value="RESPONSE_REGULATORY"/>
    <property type="match status" value="1"/>
</dbReference>
<dbReference type="NCBIfam" id="TIGR00254">
    <property type="entry name" value="GGDEF"/>
    <property type="match status" value="1"/>
</dbReference>
<sequence>MAVFKKELLASATPASNLLHTILLVDDEPDNLDVLSAILSDRYHILVARDGQEALELVTQMQRPELLSLVISDQRMPRLSGVQLCEQLCALSPETLRIIITGYIDVDAIVDSVNRAKIYQFVIKPFDRHDFELTVQRAVEAYEMKRDLNDYVLNLETKVIARTQELQQRNEELHCAYQQLERFSITDPLTGLHNRRYLQNVIEKDLAIARREHPANQASNTKNSDDLVFFLIDCDHFKMVNDTHGHDVGDQMLCAIASVLRQVFRESDYLIRWGGEEFLVVARFIKRSLASEMAERLRQTMADMRLVLANGEYLQRTCSIGFAAFPFLSSAPTALDWSQIVKFADCAMYCAKQSGRNTWVGLSAGDEVSEAPPKLMDHKDIPHMLEKGQLQVESKHLASKLNWI</sequence>
<dbReference type="Pfam" id="PF00072">
    <property type="entry name" value="Response_reg"/>
    <property type="match status" value="1"/>
</dbReference>
<dbReference type="GO" id="GO:1902201">
    <property type="term" value="P:negative regulation of bacterial-type flagellum-dependent cell motility"/>
    <property type="evidence" value="ECO:0007669"/>
    <property type="project" value="TreeGrafter"/>
</dbReference>
<dbReference type="GO" id="GO:0043709">
    <property type="term" value="P:cell adhesion involved in single-species biofilm formation"/>
    <property type="evidence" value="ECO:0007669"/>
    <property type="project" value="TreeGrafter"/>
</dbReference>
<dbReference type="GO" id="GO:0000160">
    <property type="term" value="P:phosphorelay signal transduction system"/>
    <property type="evidence" value="ECO:0007669"/>
    <property type="project" value="InterPro"/>
</dbReference>
<evidence type="ECO:0000256" key="2">
    <source>
        <dbReference type="ARBA" id="ARBA00034247"/>
    </source>
</evidence>
<dbReference type="RefSeq" id="WP_126126363.1">
    <property type="nucleotide sequence ID" value="NZ_CP034464.1"/>
</dbReference>
<proteinExistence type="predicted"/>
<dbReference type="SUPFAM" id="SSF55073">
    <property type="entry name" value="Nucleotide cyclase"/>
    <property type="match status" value="1"/>
</dbReference>
<feature type="domain" description="GGDEF" evidence="5">
    <location>
        <begin position="225"/>
        <end position="364"/>
    </location>
</feature>
<dbReference type="PANTHER" id="PTHR45138">
    <property type="entry name" value="REGULATORY COMPONENTS OF SENSORY TRANSDUCTION SYSTEM"/>
    <property type="match status" value="1"/>
</dbReference>
<dbReference type="PROSITE" id="PS50887">
    <property type="entry name" value="GGDEF"/>
    <property type="match status" value="1"/>
</dbReference>
<protein>
    <recommendedName>
        <fullName evidence="1">diguanylate cyclase</fullName>
        <ecNumber evidence="1">2.7.7.65</ecNumber>
    </recommendedName>
</protein>
<dbReference type="CDD" id="cd17569">
    <property type="entry name" value="REC_HupR-like"/>
    <property type="match status" value="1"/>
</dbReference>
<evidence type="ECO:0000313" key="7">
    <source>
        <dbReference type="Proteomes" id="UP000275663"/>
    </source>
</evidence>
<dbReference type="InterPro" id="IPR001789">
    <property type="entry name" value="Sig_transdc_resp-reg_receiver"/>
</dbReference>
<dbReference type="InterPro" id="IPR000160">
    <property type="entry name" value="GGDEF_dom"/>
</dbReference>
<dbReference type="GO" id="GO:0052621">
    <property type="term" value="F:diguanylate cyclase activity"/>
    <property type="evidence" value="ECO:0007669"/>
    <property type="project" value="UniProtKB-EC"/>
</dbReference>
<dbReference type="InterPro" id="IPR011006">
    <property type="entry name" value="CheY-like_superfamily"/>
</dbReference>
<dbReference type="EC" id="2.7.7.65" evidence="1"/>
<evidence type="ECO:0000313" key="6">
    <source>
        <dbReference type="EMBL" id="AZP10964.1"/>
    </source>
</evidence>
<dbReference type="InterPro" id="IPR029787">
    <property type="entry name" value="Nucleotide_cyclase"/>
</dbReference>